<sequence>MMKGLPLKIKNISRKGSNVVLEKHLFLTIIVVVIITGSLTITSFSTSATSALCTYVTGADTGSHSSTFNSQVDALLHYATSRDIAQQSHDEIFLSLNVLRSLAPCNFLVFGLGYDSLMWAAFNPRGITLFLEEDIKWVHKVLSRTPLLRVHAVDYDTRLSDADGLLESYKSVKECLPPRVSLRGNVHCRLALSELPDEFYNKEWDVIMIDGPKGYFAAAPGRMSVIFSAAVMARGRTRPGLTHVFLHDVNRKVEKQFAEEFLCMKYLVKAVDRLWHFAIPPAKYEDGTSKLTFC</sequence>
<protein>
    <submittedName>
        <fullName evidence="6">Xylan biosynthesis protein IRX15/IRX15L</fullName>
    </submittedName>
</protein>
<accession>A0AAD8JLW4</accession>
<dbReference type="NCBIfam" id="TIGR01627">
    <property type="entry name" value="A_thal_3515"/>
    <property type="match status" value="1"/>
</dbReference>
<gene>
    <name evidence="6" type="ORF">POM88_003970</name>
</gene>
<dbReference type="Pfam" id="PF21729">
    <property type="entry name" value="IRX15_IRX15L_GXM"/>
    <property type="match status" value="1"/>
</dbReference>
<dbReference type="PANTHER" id="PTHR31444">
    <property type="entry name" value="OS11G0490100 PROTEIN"/>
    <property type="match status" value="1"/>
</dbReference>
<evidence type="ECO:0000313" key="6">
    <source>
        <dbReference type="EMBL" id="KAK1404365.1"/>
    </source>
</evidence>
<reference evidence="6" key="2">
    <citation type="submission" date="2023-05" db="EMBL/GenBank/DDBJ databases">
        <authorList>
            <person name="Schelkunov M.I."/>
        </authorList>
    </citation>
    <scope>NUCLEOTIDE SEQUENCE</scope>
    <source>
        <strain evidence="6">Hsosn_3</strain>
        <tissue evidence="6">Leaf</tissue>
    </source>
</reference>
<evidence type="ECO:0000313" key="7">
    <source>
        <dbReference type="Proteomes" id="UP001237642"/>
    </source>
</evidence>
<keyword evidence="2 5" id="KW-0812">Transmembrane</keyword>
<proteinExistence type="predicted"/>
<evidence type="ECO:0000256" key="3">
    <source>
        <dbReference type="ARBA" id="ARBA00022989"/>
    </source>
</evidence>
<keyword evidence="3 5" id="KW-1133">Transmembrane helix</keyword>
<feature type="transmembrane region" description="Helical" evidence="5">
    <location>
        <begin position="24"/>
        <end position="44"/>
    </location>
</feature>
<dbReference type="AlphaFoldDB" id="A0AAD8JLW4"/>
<evidence type="ECO:0000256" key="1">
    <source>
        <dbReference type="ARBA" id="ARBA00004194"/>
    </source>
</evidence>
<dbReference type="GO" id="GO:0045492">
    <property type="term" value="P:xylan biosynthetic process"/>
    <property type="evidence" value="ECO:0007669"/>
    <property type="project" value="InterPro"/>
</dbReference>
<evidence type="ECO:0000256" key="4">
    <source>
        <dbReference type="ARBA" id="ARBA00023136"/>
    </source>
</evidence>
<reference evidence="6" key="1">
    <citation type="submission" date="2023-02" db="EMBL/GenBank/DDBJ databases">
        <title>Genome of toxic invasive species Heracleum sosnowskyi carries increased number of genes despite the absence of recent whole-genome duplications.</title>
        <authorList>
            <person name="Schelkunov M."/>
            <person name="Shtratnikova V."/>
            <person name="Makarenko M."/>
            <person name="Klepikova A."/>
            <person name="Omelchenko D."/>
            <person name="Novikova G."/>
            <person name="Obukhova E."/>
            <person name="Bogdanov V."/>
            <person name="Penin A."/>
            <person name="Logacheva M."/>
        </authorList>
    </citation>
    <scope>NUCLEOTIDE SEQUENCE</scope>
    <source>
        <strain evidence="6">Hsosn_3</strain>
        <tissue evidence="6">Leaf</tissue>
    </source>
</reference>
<evidence type="ECO:0000256" key="5">
    <source>
        <dbReference type="SAM" id="Phobius"/>
    </source>
</evidence>
<comment type="caution">
    <text evidence="6">The sequence shown here is derived from an EMBL/GenBank/DDBJ whole genome shotgun (WGS) entry which is preliminary data.</text>
</comment>
<evidence type="ECO:0000256" key="2">
    <source>
        <dbReference type="ARBA" id="ARBA00022692"/>
    </source>
</evidence>
<keyword evidence="4 5" id="KW-0472">Membrane</keyword>
<name>A0AAD8JLW4_9APIA</name>
<dbReference type="EMBL" id="JAUIZM010000001">
    <property type="protein sequence ID" value="KAK1404365.1"/>
    <property type="molecule type" value="Genomic_DNA"/>
</dbReference>
<dbReference type="Proteomes" id="UP001237642">
    <property type="component" value="Unassembled WGS sequence"/>
</dbReference>
<dbReference type="GO" id="GO:0000139">
    <property type="term" value="C:Golgi membrane"/>
    <property type="evidence" value="ECO:0007669"/>
    <property type="project" value="UniProtKB-SubCell"/>
</dbReference>
<organism evidence="6 7">
    <name type="scientific">Heracleum sosnowskyi</name>
    <dbReference type="NCBI Taxonomy" id="360622"/>
    <lineage>
        <taxon>Eukaryota</taxon>
        <taxon>Viridiplantae</taxon>
        <taxon>Streptophyta</taxon>
        <taxon>Embryophyta</taxon>
        <taxon>Tracheophyta</taxon>
        <taxon>Spermatophyta</taxon>
        <taxon>Magnoliopsida</taxon>
        <taxon>eudicotyledons</taxon>
        <taxon>Gunneridae</taxon>
        <taxon>Pentapetalae</taxon>
        <taxon>asterids</taxon>
        <taxon>campanulids</taxon>
        <taxon>Apiales</taxon>
        <taxon>Apiaceae</taxon>
        <taxon>Apioideae</taxon>
        <taxon>apioid superclade</taxon>
        <taxon>Tordylieae</taxon>
        <taxon>Tordyliinae</taxon>
        <taxon>Heracleum</taxon>
    </lineage>
</organism>
<comment type="subcellular location">
    <subcellularLocation>
        <location evidence="1">Golgi apparatus membrane</location>
        <topology evidence="1">Single-pass membrane protein</topology>
    </subcellularLocation>
</comment>
<keyword evidence="7" id="KW-1185">Reference proteome</keyword>
<dbReference type="InterPro" id="IPR006514">
    <property type="entry name" value="IRX15/GXM/AGM"/>
</dbReference>